<gene>
    <name evidence="2" type="ORF">BB934_03610</name>
</gene>
<keyword evidence="1" id="KW-1133">Transmembrane helix</keyword>
<keyword evidence="1" id="KW-0472">Membrane</keyword>
<dbReference type="AlphaFoldDB" id="A0A1B2EBS2"/>
<name>A0A1B2EBS2_9HYPH</name>
<accession>A0A1B2EBS2</accession>
<organism evidence="2">
    <name type="scientific">Microvirga ossetica</name>
    <dbReference type="NCBI Taxonomy" id="1882682"/>
    <lineage>
        <taxon>Bacteria</taxon>
        <taxon>Pseudomonadati</taxon>
        <taxon>Pseudomonadota</taxon>
        <taxon>Alphaproteobacteria</taxon>
        <taxon>Hyphomicrobiales</taxon>
        <taxon>Methylobacteriaceae</taxon>
        <taxon>Microvirga</taxon>
    </lineage>
</organism>
<dbReference type="EMBL" id="CP016616">
    <property type="protein sequence ID" value="ANY77418.1"/>
    <property type="molecule type" value="Genomic_DNA"/>
</dbReference>
<protein>
    <submittedName>
        <fullName evidence="2">Uncharacterized protein</fullName>
    </submittedName>
</protein>
<evidence type="ECO:0000256" key="1">
    <source>
        <dbReference type="SAM" id="Phobius"/>
    </source>
</evidence>
<dbReference type="KEGG" id="moc:BB934_03610"/>
<reference evidence="2" key="1">
    <citation type="submission" date="2016-07" db="EMBL/GenBank/DDBJ databases">
        <title>Microvirga ossetica sp. nov. a new species of rhizobia isolated from root nodules of the legume species Vicia alpestris Steven originated from North Ossetia region in the Caucasus.</title>
        <authorList>
            <person name="Safronova V.I."/>
            <person name="Kuznetsova I.G."/>
            <person name="Sazanova A.L."/>
            <person name="Belimov A."/>
            <person name="Andronov E."/>
            <person name="Osledkin Y.S."/>
            <person name="Onishchuk O.P."/>
            <person name="Kurchak O.N."/>
            <person name="Shaposhnikov A.I."/>
            <person name="Willems A."/>
            <person name="Tikhonovich I.A."/>
        </authorList>
    </citation>
    <scope>NUCLEOTIDE SEQUENCE [LARGE SCALE GENOMIC DNA]</scope>
    <source>
        <strain evidence="2">V5/3M</strain>
    </source>
</reference>
<evidence type="ECO:0000313" key="2">
    <source>
        <dbReference type="EMBL" id="ANY77418.1"/>
    </source>
</evidence>
<feature type="transmembrane region" description="Helical" evidence="1">
    <location>
        <begin position="20"/>
        <end position="38"/>
    </location>
</feature>
<keyword evidence="1" id="KW-0812">Transmembrane</keyword>
<sequence>MAFFWIGRFVADLPELDTPWFSPAVCPAFAMIWIVAVADKIRCVLSSSRPPFLPHRVDVFGPTITCKIDSKNRLSSYLLTQTKNFVDSNLVRLHASPKVVDHRLTVLAGTNTLLPSPITGQDPTPPYGTWSQVADYCDEVLAPFVTVIVPCGLDRGIG</sequence>
<proteinExistence type="predicted"/>